<dbReference type="Proteomes" id="UP000176850">
    <property type="component" value="Unassembled WGS sequence"/>
</dbReference>
<accession>A0A1F7GKV5</accession>
<protein>
    <submittedName>
        <fullName evidence="1">Uncharacterized protein</fullName>
    </submittedName>
</protein>
<organism evidence="1 2">
    <name type="scientific">Candidatus Roizmanbacteria bacterium RIFCSPHIGHO2_01_FULL_39_24</name>
    <dbReference type="NCBI Taxonomy" id="1802032"/>
    <lineage>
        <taxon>Bacteria</taxon>
        <taxon>Candidatus Roizmaniibacteriota</taxon>
    </lineage>
</organism>
<sequence>MFRAEQDLLQNLAELPENDSQRLAVEGLLHIAQAHNALARQIEELSRSDVTPEAVVVDPLVALATEFSAEGVKTPERYTAYWTNRWNILAPRAELTVEIAPCNYSQEELQQLHEDGWALIYRPEGVTREHLGVIHPHLQSWTVEPGNTLKNEQERTGWLVVKDSADSPHLDTTEAQLIQAIQEQGVHGMTVDTYIVFGEELHDRTGVYPDINTWSRLPGSRGGGRVVDARRLTGGRLCVDAAWAPADRYPTMGGRSEGVK</sequence>
<evidence type="ECO:0000313" key="1">
    <source>
        <dbReference type="EMBL" id="OGK19581.1"/>
    </source>
</evidence>
<proteinExistence type="predicted"/>
<comment type="caution">
    <text evidence="1">The sequence shown here is derived from an EMBL/GenBank/DDBJ whole genome shotgun (WGS) entry which is preliminary data.</text>
</comment>
<reference evidence="1 2" key="1">
    <citation type="journal article" date="2016" name="Nat. Commun.">
        <title>Thousands of microbial genomes shed light on interconnected biogeochemical processes in an aquifer system.</title>
        <authorList>
            <person name="Anantharaman K."/>
            <person name="Brown C.T."/>
            <person name="Hug L.A."/>
            <person name="Sharon I."/>
            <person name="Castelle C.J."/>
            <person name="Probst A.J."/>
            <person name="Thomas B.C."/>
            <person name="Singh A."/>
            <person name="Wilkins M.J."/>
            <person name="Karaoz U."/>
            <person name="Brodie E.L."/>
            <person name="Williams K.H."/>
            <person name="Hubbard S.S."/>
            <person name="Banfield J.F."/>
        </authorList>
    </citation>
    <scope>NUCLEOTIDE SEQUENCE [LARGE SCALE GENOMIC DNA]</scope>
</reference>
<dbReference type="EMBL" id="MFZH01000009">
    <property type="protein sequence ID" value="OGK19581.1"/>
    <property type="molecule type" value="Genomic_DNA"/>
</dbReference>
<name>A0A1F7GKV5_9BACT</name>
<dbReference type="AlphaFoldDB" id="A0A1F7GKV5"/>
<evidence type="ECO:0000313" key="2">
    <source>
        <dbReference type="Proteomes" id="UP000176850"/>
    </source>
</evidence>
<gene>
    <name evidence="1" type="ORF">A2799_00390</name>
</gene>